<protein>
    <submittedName>
        <fullName evidence="3">Response regulator receiver domain-containing protein</fullName>
    </submittedName>
</protein>
<dbReference type="SUPFAM" id="SSF52172">
    <property type="entry name" value="CheY-like"/>
    <property type="match status" value="1"/>
</dbReference>
<dbReference type="Proteomes" id="UP000320300">
    <property type="component" value="Unassembled WGS sequence"/>
</dbReference>
<dbReference type="InterPro" id="IPR001789">
    <property type="entry name" value="Sig_transdc_resp-reg_receiver"/>
</dbReference>
<evidence type="ECO:0000256" key="1">
    <source>
        <dbReference type="PROSITE-ProRule" id="PRU00169"/>
    </source>
</evidence>
<dbReference type="AlphaFoldDB" id="A0A521FUL4"/>
<dbReference type="InterPro" id="IPR011006">
    <property type="entry name" value="CheY-like_superfamily"/>
</dbReference>
<accession>A0A521FUL4</accession>
<dbReference type="Gene3D" id="3.40.50.2300">
    <property type="match status" value="1"/>
</dbReference>
<organism evidence="3 4">
    <name type="scientific">Pedobacter westerhofensis</name>
    <dbReference type="NCBI Taxonomy" id="425512"/>
    <lineage>
        <taxon>Bacteria</taxon>
        <taxon>Pseudomonadati</taxon>
        <taxon>Bacteroidota</taxon>
        <taxon>Sphingobacteriia</taxon>
        <taxon>Sphingobacteriales</taxon>
        <taxon>Sphingobacteriaceae</taxon>
        <taxon>Pedobacter</taxon>
    </lineage>
</organism>
<dbReference type="GO" id="GO:0000160">
    <property type="term" value="P:phosphorelay signal transduction system"/>
    <property type="evidence" value="ECO:0007669"/>
    <property type="project" value="InterPro"/>
</dbReference>
<evidence type="ECO:0000313" key="4">
    <source>
        <dbReference type="Proteomes" id="UP000320300"/>
    </source>
</evidence>
<keyword evidence="4" id="KW-1185">Reference proteome</keyword>
<feature type="modified residue" description="4-aspartylphosphate" evidence="1">
    <location>
        <position position="32"/>
    </location>
</feature>
<evidence type="ECO:0000259" key="2">
    <source>
        <dbReference type="PROSITE" id="PS50110"/>
    </source>
</evidence>
<reference evidence="3 4" key="1">
    <citation type="submission" date="2017-05" db="EMBL/GenBank/DDBJ databases">
        <authorList>
            <person name="Varghese N."/>
            <person name="Submissions S."/>
        </authorList>
    </citation>
    <scope>NUCLEOTIDE SEQUENCE [LARGE SCALE GENOMIC DNA]</scope>
    <source>
        <strain evidence="3 4">DSM 19036</strain>
    </source>
</reference>
<evidence type="ECO:0000313" key="3">
    <source>
        <dbReference type="EMBL" id="SMO99826.1"/>
    </source>
</evidence>
<sequence>MEDDGHIAKSKADGNEFMRSIIGFQPDLILLDIMLGEPDGRTLCTELK</sequence>
<keyword evidence="1" id="KW-0597">Phosphoprotein</keyword>
<gene>
    <name evidence="3" type="ORF">SAMN06265348_1275</name>
</gene>
<feature type="domain" description="Response regulatory" evidence="2">
    <location>
        <begin position="1"/>
        <end position="48"/>
    </location>
</feature>
<name>A0A521FUL4_9SPHI</name>
<proteinExistence type="predicted"/>
<dbReference type="EMBL" id="FXTN01000027">
    <property type="protein sequence ID" value="SMO99826.1"/>
    <property type="molecule type" value="Genomic_DNA"/>
</dbReference>
<dbReference type="PROSITE" id="PS50110">
    <property type="entry name" value="RESPONSE_REGULATORY"/>
    <property type="match status" value="1"/>
</dbReference>